<accession>A0A8D8AYF1</accession>
<dbReference type="EMBL" id="HBUE01051171">
    <property type="protein sequence ID" value="CAG6464479.1"/>
    <property type="molecule type" value="Transcribed_RNA"/>
</dbReference>
<sequence>MRKTEKNLSHGQSPRSKSKRKSNREILSPVSAVEMSSFVCVSSSVCIQQFRVRVSPVGTIVPSEPAIRYFSSVRWAFDIRDSKPTITRLRKRREILRDEERTEICINDSAMVMVYLPWK</sequence>
<reference evidence="2" key="1">
    <citation type="submission" date="2021-05" db="EMBL/GenBank/DDBJ databases">
        <authorList>
            <person name="Alioto T."/>
            <person name="Alioto T."/>
            <person name="Gomez Garrido J."/>
        </authorList>
    </citation>
    <scope>NUCLEOTIDE SEQUENCE</scope>
</reference>
<feature type="region of interest" description="Disordered" evidence="1">
    <location>
        <begin position="1"/>
        <end position="25"/>
    </location>
</feature>
<evidence type="ECO:0000313" key="2">
    <source>
        <dbReference type="EMBL" id="CAG6464479.1"/>
    </source>
</evidence>
<name>A0A8D8AYF1_CULPI</name>
<proteinExistence type="predicted"/>
<organism evidence="2">
    <name type="scientific">Culex pipiens</name>
    <name type="common">House mosquito</name>
    <dbReference type="NCBI Taxonomy" id="7175"/>
    <lineage>
        <taxon>Eukaryota</taxon>
        <taxon>Metazoa</taxon>
        <taxon>Ecdysozoa</taxon>
        <taxon>Arthropoda</taxon>
        <taxon>Hexapoda</taxon>
        <taxon>Insecta</taxon>
        <taxon>Pterygota</taxon>
        <taxon>Neoptera</taxon>
        <taxon>Endopterygota</taxon>
        <taxon>Diptera</taxon>
        <taxon>Nematocera</taxon>
        <taxon>Culicoidea</taxon>
        <taxon>Culicidae</taxon>
        <taxon>Culicinae</taxon>
        <taxon>Culicini</taxon>
        <taxon>Culex</taxon>
        <taxon>Culex</taxon>
    </lineage>
</organism>
<evidence type="ECO:0000256" key="1">
    <source>
        <dbReference type="SAM" id="MobiDB-lite"/>
    </source>
</evidence>
<dbReference type="AlphaFoldDB" id="A0A8D8AYF1"/>
<protein>
    <submittedName>
        <fullName evidence="2">(northern house mosquito) hypothetical protein</fullName>
    </submittedName>
</protein>